<name>A0A0F8ZXP6_9ZZZZ</name>
<dbReference type="PANTHER" id="PTHR33055:SF3">
    <property type="entry name" value="PUTATIVE TRANSPOSASE FOR IS117-RELATED"/>
    <property type="match status" value="1"/>
</dbReference>
<dbReference type="GO" id="GO:0003677">
    <property type="term" value="F:DNA binding"/>
    <property type="evidence" value="ECO:0007669"/>
    <property type="project" value="InterPro"/>
</dbReference>
<dbReference type="EMBL" id="LAZR01060903">
    <property type="protein sequence ID" value="KKK64706.1"/>
    <property type="molecule type" value="Genomic_DNA"/>
</dbReference>
<dbReference type="InterPro" id="IPR002525">
    <property type="entry name" value="Transp_IS110-like_N"/>
</dbReference>
<feature type="non-terminal residue" evidence="2">
    <location>
        <position position="311"/>
    </location>
</feature>
<dbReference type="PANTHER" id="PTHR33055">
    <property type="entry name" value="TRANSPOSASE FOR INSERTION SEQUENCE ELEMENT IS1111A"/>
    <property type="match status" value="1"/>
</dbReference>
<dbReference type="GO" id="GO:0006313">
    <property type="term" value="P:DNA transposition"/>
    <property type="evidence" value="ECO:0007669"/>
    <property type="project" value="InterPro"/>
</dbReference>
<dbReference type="InterPro" id="IPR047650">
    <property type="entry name" value="Transpos_IS110"/>
</dbReference>
<dbReference type="GO" id="GO:0004803">
    <property type="term" value="F:transposase activity"/>
    <property type="evidence" value="ECO:0007669"/>
    <property type="project" value="InterPro"/>
</dbReference>
<comment type="caution">
    <text evidence="2">The sequence shown here is derived from an EMBL/GenBank/DDBJ whole genome shotgun (WGS) entry which is preliminary data.</text>
</comment>
<accession>A0A0F8ZXP6</accession>
<feature type="domain" description="Transposase IS110-like N-terminal" evidence="1">
    <location>
        <begin position="10"/>
        <end position="167"/>
    </location>
</feature>
<evidence type="ECO:0000259" key="1">
    <source>
        <dbReference type="Pfam" id="PF01548"/>
    </source>
</evidence>
<sequence length="311" mass="35440">MQQDNFQFFVGIDLGRWLHVASVLDSNGEFLAERGFAHSHEGLAETVDWLLNMAQQDASLIAVGIEVPHGPVVETLLQRGIAVFAINPKKLDRFRDRYAVSGAKDDPRDAFVLADTLRTDRPRFQRLRLPPPEIIALRELLSARDQLIKHHVTLSSQIRDLLVRCWPHLLTLAPRNRALDSFFCELLELFFHPDRSVSLQPQSIQAVLKKHYIRRVKLEKIIDMLHKPPLRVAPGTIAATSIHIRLLVQQLLLVWRQRRDSDQYLERWFKQSQLTSELKKPTDAAILASLPGVGSFVLASVLAHAHDAIRL</sequence>
<dbReference type="AlphaFoldDB" id="A0A0F8ZXP6"/>
<reference evidence="2" key="1">
    <citation type="journal article" date="2015" name="Nature">
        <title>Complex archaea that bridge the gap between prokaryotes and eukaryotes.</title>
        <authorList>
            <person name="Spang A."/>
            <person name="Saw J.H."/>
            <person name="Jorgensen S.L."/>
            <person name="Zaremba-Niedzwiedzka K."/>
            <person name="Martijn J."/>
            <person name="Lind A.E."/>
            <person name="van Eijk R."/>
            <person name="Schleper C."/>
            <person name="Guy L."/>
            <person name="Ettema T.J."/>
        </authorList>
    </citation>
    <scope>NUCLEOTIDE SEQUENCE</scope>
</reference>
<dbReference type="Pfam" id="PF01548">
    <property type="entry name" value="DEDD_Tnp_IS110"/>
    <property type="match status" value="1"/>
</dbReference>
<organism evidence="2">
    <name type="scientific">marine sediment metagenome</name>
    <dbReference type="NCBI Taxonomy" id="412755"/>
    <lineage>
        <taxon>unclassified sequences</taxon>
        <taxon>metagenomes</taxon>
        <taxon>ecological metagenomes</taxon>
    </lineage>
</organism>
<gene>
    <name evidence="2" type="ORF">LCGC14_2981510</name>
</gene>
<proteinExistence type="predicted"/>
<evidence type="ECO:0000313" key="2">
    <source>
        <dbReference type="EMBL" id="KKK64706.1"/>
    </source>
</evidence>
<protein>
    <recommendedName>
        <fullName evidence="1">Transposase IS110-like N-terminal domain-containing protein</fullName>
    </recommendedName>
</protein>